<sequence>MAAAKTLKDVFEAFCSFGAGAGPVAGLEGRMFSKMMRDAALYGKGFTTTGRHSPDADLIFTAVKPKGAKRIGFDAFEVALEKVATKKHVSVAEVAASVVATVGPKSSGTVAEACRHYDDKSTWTSTAKAGGPTNFDGQKDMSSLCDRTPADARGISKGGSHFSKK</sequence>
<organism evidence="3 4">
    <name type="scientific">Chlorella ohadii</name>
    <dbReference type="NCBI Taxonomy" id="2649997"/>
    <lineage>
        <taxon>Eukaryota</taxon>
        <taxon>Viridiplantae</taxon>
        <taxon>Chlorophyta</taxon>
        <taxon>core chlorophytes</taxon>
        <taxon>Trebouxiophyceae</taxon>
        <taxon>Chlorellales</taxon>
        <taxon>Chlorellaceae</taxon>
        <taxon>Chlorella clade</taxon>
        <taxon>Chlorella</taxon>
    </lineage>
</organism>
<dbReference type="GO" id="GO:0005874">
    <property type="term" value="C:microtubule"/>
    <property type="evidence" value="ECO:0007669"/>
    <property type="project" value="TreeGrafter"/>
</dbReference>
<evidence type="ECO:0000313" key="4">
    <source>
        <dbReference type="Proteomes" id="UP001205105"/>
    </source>
</evidence>
<evidence type="ECO:0000256" key="1">
    <source>
        <dbReference type="ARBA" id="ARBA00010994"/>
    </source>
</evidence>
<gene>
    <name evidence="3" type="ORF">COHA_007642</name>
</gene>
<reference evidence="3" key="1">
    <citation type="submission" date="2020-11" db="EMBL/GenBank/DDBJ databases">
        <title>Chlorella ohadii genome sequencing and assembly.</title>
        <authorList>
            <person name="Murik O."/>
            <person name="Treves H."/>
            <person name="Kedem I."/>
            <person name="Shotland Y."/>
            <person name="Kaplan A."/>
        </authorList>
    </citation>
    <scope>NUCLEOTIDE SEQUENCE</scope>
    <source>
        <strain evidence="3">1</strain>
    </source>
</reference>
<dbReference type="GO" id="GO:0001578">
    <property type="term" value="P:microtubule bundle formation"/>
    <property type="evidence" value="ECO:0007669"/>
    <property type="project" value="TreeGrafter"/>
</dbReference>
<accession>A0AAD5DIF2</accession>
<dbReference type="SUPFAM" id="SSF47473">
    <property type="entry name" value="EF-hand"/>
    <property type="match status" value="1"/>
</dbReference>
<dbReference type="Gene3D" id="1.10.238.10">
    <property type="entry name" value="EF-hand"/>
    <property type="match status" value="1"/>
</dbReference>
<dbReference type="PANTHER" id="PTHR12932">
    <property type="entry name" value="P25 ALPHA-RELATED"/>
    <property type="match status" value="1"/>
</dbReference>
<dbReference type="InterPro" id="IPR008907">
    <property type="entry name" value="TPP/p25"/>
</dbReference>
<comment type="caution">
    <text evidence="3">The sequence shown here is derived from an EMBL/GenBank/DDBJ whole genome shotgun (WGS) entry which is preliminary data.</text>
</comment>
<comment type="similarity">
    <text evidence="1">Belongs to the TPPP family.</text>
</comment>
<evidence type="ECO:0000256" key="2">
    <source>
        <dbReference type="SAM" id="MobiDB-lite"/>
    </source>
</evidence>
<dbReference type="GO" id="GO:0032273">
    <property type="term" value="P:positive regulation of protein polymerization"/>
    <property type="evidence" value="ECO:0007669"/>
    <property type="project" value="TreeGrafter"/>
</dbReference>
<dbReference type="PANTHER" id="PTHR12932:SF9">
    <property type="entry name" value="TUBULIN POLYMERIZATION-PROMOTING PROTEIN HOMOLOG"/>
    <property type="match status" value="1"/>
</dbReference>
<dbReference type="InterPro" id="IPR011992">
    <property type="entry name" value="EF-hand-dom_pair"/>
</dbReference>
<keyword evidence="4" id="KW-1185">Reference proteome</keyword>
<feature type="region of interest" description="Disordered" evidence="2">
    <location>
        <begin position="122"/>
        <end position="165"/>
    </location>
</feature>
<dbReference type="GO" id="GO:0015631">
    <property type="term" value="F:tubulin binding"/>
    <property type="evidence" value="ECO:0007669"/>
    <property type="project" value="InterPro"/>
</dbReference>
<dbReference type="Pfam" id="PF05517">
    <property type="entry name" value="p25-alpha"/>
    <property type="match status" value="1"/>
</dbReference>
<name>A0AAD5DIF2_9CHLO</name>
<dbReference type="Proteomes" id="UP001205105">
    <property type="component" value="Unassembled WGS sequence"/>
</dbReference>
<proteinExistence type="inferred from homology"/>
<evidence type="ECO:0000313" key="3">
    <source>
        <dbReference type="EMBL" id="KAI7838570.1"/>
    </source>
</evidence>
<dbReference type="AlphaFoldDB" id="A0AAD5DIF2"/>
<dbReference type="GO" id="GO:0046785">
    <property type="term" value="P:microtubule polymerization"/>
    <property type="evidence" value="ECO:0007669"/>
    <property type="project" value="InterPro"/>
</dbReference>
<dbReference type="EMBL" id="JADXDR010000123">
    <property type="protein sequence ID" value="KAI7838570.1"/>
    <property type="molecule type" value="Genomic_DNA"/>
</dbReference>
<protein>
    <submittedName>
        <fullName evidence="3">Uncharacterized protein</fullName>
    </submittedName>
</protein>